<dbReference type="Pfam" id="PF07724">
    <property type="entry name" value="AAA_2"/>
    <property type="match status" value="1"/>
</dbReference>
<dbReference type="SUPFAM" id="SSF52540">
    <property type="entry name" value="P-loop containing nucleoside triphosphate hydrolases"/>
    <property type="match status" value="2"/>
</dbReference>
<dbReference type="Pfam" id="PF00004">
    <property type="entry name" value="AAA"/>
    <property type="match status" value="1"/>
</dbReference>
<evidence type="ECO:0000256" key="5">
    <source>
        <dbReference type="PROSITE-ProRule" id="PRU01251"/>
    </source>
</evidence>
<gene>
    <name evidence="10" type="primary">clpB</name>
    <name evidence="10" type="ORF">T190607A01A_40257</name>
</gene>
<protein>
    <submittedName>
        <fullName evidence="10">Chaperone protein ClpB</fullName>
    </submittedName>
</protein>
<dbReference type="InterPro" id="IPR028299">
    <property type="entry name" value="ClpA/B_CS2"/>
</dbReference>
<keyword evidence="4 6" id="KW-0143">Chaperone</keyword>
<dbReference type="InterPro" id="IPR004176">
    <property type="entry name" value="Clp_R_N"/>
</dbReference>
<dbReference type="PANTHER" id="PTHR11638:SF18">
    <property type="entry name" value="HEAT SHOCK PROTEIN 104"/>
    <property type="match status" value="1"/>
</dbReference>
<accession>A0ABM9P528</accession>
<dbReference type="Proteomes" id="UP001497416">
    <property type="component" value="Unassembled WGS sequence"/>
</dbReference>
<dbReference type="SMART" id="SM00382">
    <property type="entry name" value="AAA"/>
    <property type="match status" value="2"/>
</dbReference>
<dbReference type="SMART" id="SM01086">
    <property type="entry name" value="ClpB_D2-small"/>
    <property type="match status" value="1"/>
</dbReference>
<evidence type="ECO:0000259" key="9">
    <source>
        <dbReference type="PROSITE" id="PS51903"/>
    </source>
</evidence>
<sequence>MDENFSPGVRDVITFSKEEALRLGHDFIGTEHLLLGLIRKGDGKAIEILTTFDIDLDLVRNKLEKLNPTSSLLEANQKKNLHLTRQAEKAIKTTFLEAKLYQSDAIDTAHLLLCILRNENDPTTKLLQKYDVDYDQAKALYKELNIEDGSLPINPVAETPDDEFAEEKSGPYGQQQSSQRSKANKKSKTPVLDNFGRDLTALAENGKLDPVVGRLKEIERVSQILSRRKKNNPMLIGEPGVGKSAIAEGLALRIVNRKVSRILFDKRIISLDLASLVAGTKYRGQFEERMKALMNELEKNDDIILFIDEIHTIVGAGGATGSLDASNMLKPALARGEIQCIGATTLDEYRTNIEKDGALERRFQKVMVEPTTVEETVQILHNIKGKYEAHHNVEFTDEAIEACVKLTNRYMTDRFLPDKAIDALDEAGSRIHITNIVVPQQILELESKLEEIRERKTKAVSGQKYEEAAKLRDDEKNLEAALDSAQNQWEEDSKLHRETVTEDNVAEVVSMMTGIPVNRVAEAESNRLAELPSLIEGKVIGQSEAVTKVVKAIQRNRVGLKDPNKPIGSFIFLGSTGVGKTQLAKVLARELFDSDESLIRIDMSEYMEKFAISRLIGAPPGYVGYEEGGQLTEKVRRKPYSVVLLDEIEKAHPDVFNMLLQILDDGHVTDSLGRKIDFRNTVIIMTSNIGVRKLKDFGGGVGFGTQAKKEQQDAHARGIIESALKKSFAPEFLNRIDDVIIFNSLEREDIHKIIDIELKKLLDRIADLGYNLNLTEKAKDYIADKGFDKQYGARPLKRAIQKYIEDALAEEIVSSKLNEGDSIFMDLDDKTNQLTIKIEKGEKPEETRTEIDEE</sequence>
<dbReference type="PRINTS" id="PR00300">
    <property type="entry name" value="CLPPROTEASEA"/>
</dbReference>
<feature type="domain" description="Clp R" evidence="9">
    <location>
        <begin position="1"/>
        <end position="147"/>
    </location>
</feature>
<comment type="caution">
    <text evidence="10">The sequence shown here is derived from an EMBL/GenBank/DDBJ whole genome shotgun (WGS) entry which is preliminary data.</text>
</comment>
<evidence type="ECO:0000259" key="8">
    <source>
        <dbReference type="PROSITE" id="PS50151"/>
    </source>
</evidence>
<evidence type="ECO:0000256" key="2">
    <source>
        <dbReference type="ARBA" id="ARBA00022741"/>
    </source>
</evidence>
<evidence type="ECO:0000313" key="11">
    <source>
        <dbReference type="Proteomes" id="UP001497416"/>
    </source>
</evidence>
<keyword evidence="11" id="KW-1185">Reference proteome</keyword>
<evidence type="ECO:0000256" key="4">
    <source>
        <dbReference type="ARBA" id="ARBA00023186"/>
    </source>
</evidence>
<dbReference type="Gene3D" id="3.40.50.300">
    <property type="entry name" value="P-loop containing nucleotide triphosphate hydrolases"/>
    <property type="match status" value="2"/>
</dbReference>
<evidence type="ECO:0000256" key="3">
    <source>
        <dbReference type="ARBA" id="ARBA00022840"/>
    </source>
</evidence>
<dbReference type="Pfam" id="PF02861">
    <property type="entry name" value="Clp_N"/>
    <property type="match status" value="1"/>
</dbReference>
<dbReference type="InterPro" id="IPR018368">
    <property type="entry name" value="ClpA/B_CS1"/>
</dbReference>
<proteinExistence type="inferred from homology"/>
<dbReference type="CDD" id="cd19499">
    <property type="entry name" value="RecA-like_ClpB_Hsp104-like"/>
    <property type="match status" value="1"/>
</dbReference>
<dbReference type="Gene3D" id="1.10.1780.10">
    <property type="entry name" value="Clp, N-terminal domain"/>
    <property type="match status" value="1"/>
</dbReference>
<keyword evidence="3 6" id="KW-0067">ATP-binding</keyword>
<organism evidence="10 11">
    <name type="scientific">Tenacibaculum platacis</name>
    <dbReference type="NCBI Taxonomy" id="3137852"/>
    <lineage>
        <taxon>Bacteria</taxon>
        <taxon>Pseudomonadati</taxon>
        <taxon>Bacteroidota</taxon>
        <taxon>Flavobacteriia</taxon>
        <taxon>Flavobacteriales</taxon>
        <taxon>Flavobacteriaceae</taxon>
        <taxon>Tenacibaculum</taxon>
    </lineage>
</organism>
<dbReference type="InterPro" id="IPR001270">
    <property type="entry name" value="ClpA/B"/>
</dbReference>
<dbReference type="PROSITE" id="PS00871">
    <property type="entry name" value="CLPAB_2"/>
    <property type="match status" value="1"/>
</dbReference>
<dbReference type="InterPro" id="IPR019489">
    <property type="entry name" value="Clp_ATPase_C"/>
</dbReference>
<dbReference type="Gene3D" id="1.10.8.60">
    <property type="match status" value="2"/>
</dbReference>
<dbReference type="InterPro" id="IPR041546">
    <property type="entry name" value="ClpA/ClpB_AAA_lid"/>
</dbReference>
<keyword evidence="1 5" id="KW-0677">Repeat</keyword>
<dbReference type="PROSITE" id="PS50151">
    <property type="entry name" value="UVR"/>
    <property type="match status" value="1"/>
</dbReference>
<dbReference type="InterPro" id="IPR027417">
    <property type="entry name" value="P-loop_NTPase"/>
</dbReference>
<dbReference type="SUPFAM" id="SSF81923">
    <property type="entry name" value="Double Clp-N motif"/>
    <property type="match status" value="1"/>
</dbReference>
<dbReference type="Gene3D" id="4.10.860.10">
    <property type="entry name" value="UVR domain"/>
    <property type="match status" value="1"/>
</dbReference>
<dbReference type="InterPro" id="IPR036628">
    <property type="entry name" value="Clp_N_dom_sf"/>
</dbReference>
<reference evidence="10 11" key="1">
    <citation type="submission" date="2024-05" db="EMBL/GenBank/DDBJ databases">
        <authorList>
            <person name="Duchaud E."/>
        </authorList>
    </citation>
    <scope>NUCLEOTIDE SEQUENCE [LARGE SCALE GENOMIC DNA]</scope>
    <source>
        <strain evidence="10">Ena-SAMPLE-TAB-13-05-2024-13:56:06:370-140302</strain>
    </source>
</reference>
<dbReference type="RefSeq" id="WP_348713183.1">
    <property type="nucleotide sequence ID" value="NZ_CAXIXW010000013.1"/>
</dbReference>
<dbReference type="InterPro" id="IPR003959">
    <property type="entry name" value="ATPase_AAA_core"/>
</dbReference>
<dbReference type="PROSITE" id="PS51903">
    <property type="entry name" value="CLP_R"/>
    <property type="match status" value="1"/>
</dbReference>
<name>A0ABM9P528_9FLAO</name>
<dbReference type="EMBL" id="CAXIXY010000006">
    <property type="protein sequence ID" value="CAL2091656.1"/>
    <property type="molecule type" value="Genomic_DNA"/>
</dbReference>
<dbReference type="Pfam" id="PF17871">
    <property type="entry name" value="AAA_lid_9"/>
    <property type="match status" value="1"/>
</dbReference>
<dbReference type="CDD" id="cd00009">
    <property type="entry name" value="AAA"/>
    <property type="match status" value="1"/>
</dbReference>
<dbReference type="PROSITE" id="PS00870">
    <property type="entry name" value="CLPAB_1"/>
    <property type="match status" value="1"/>
</dbReference>
<dbReference type="Pfam" id="PF10431">
    <property type="entry name" value="ClpB_D2-small"/>
    <property type="match status" value="1"/>
</dbReference>
<evidence type="ECO:0000256" key="1">
    <source>
        <dbReference type="ARBA" id="ARBA00022737"/>
    </source>
</evidence>
<keyword evidence="2 6" id="KW-0547">Nucleotide-binding</keyword>
<feature type="domain" description="UVR" evidence="8">
    <location>
        <begin position="446"/>
        <end position="481"/>
    </location>
</feature>
<dbReference type="PANTHER" id="PTHR11638">
    <property type="entry name" value="ATP-DEPENDENT CLP PROTEASE"/>
    <property type="match status" value="1"/>
</dbReference>
<evidence type="ECO:0000256" key="7">
    <source>
        <dbReference type="SAM" id="MobiDB-lite"/>
    </source>
</evidence>
<comment type="similarity">
    <text evidence="6">Belongs to the ClpA/ClpB family.</text>
</comment>
<dbReference type="InterPro" id="IPR050130">
    <property type="entry name" value="ClpA_ClpB"/>
</dbReference>
<dbReference type="InterPro" id="IPR003593">
    <property type="entry name" value="AAA+_ATPase"/>
</dbReference>
<evidence type="ECO:0000313" key="10">
    <source>
        <dbReference type="EMBL" id="CAL2091656.1"/>
    </source>
</evidence>
<dbReference type="InterPro" id="IPR001943">
    <property type="entry name" value="UVR_dom"/>
</dbReference>
<evidence type="ECO:0000256" key="6">
    <source>
        <dbReference type="RuleBase" id="RU004432"/>
    </source>
</evidence>
<feature type="compositionally biased region" description="Polar residues" evidence="7">
    <location>
        <begin position="172"/>
        <end position="181"/>
    </location>
</feature>
<feature type="region of interest" description="Disordered" evidence="7">
    <location>
        <begin position="151"/>
        <end position="191"/>
    </location>
</feature>